<dbReference type="Gene3D" id="1.20.5.190">
    <property type="match status" value="1"/>
</dbReference>
<dbReference type="GO" id="GO:0005516">
    <property type="term" value="F:calmodulin binding"/>
    <property type="evidence" value="ECO:0007669"/>
    <property type="project" value="UniProtKB-KW"/>
</dbReference>
<dbReference type="InterPro" id="IPR000048">
    <property type="entry name" value="IQ_motif_EF-hand-BS"/>
</dbReference>
<name>A0A8S1H3U6_9PELO</name>
<feature type="region of interest" description="Disordered" evidence="5">
    <location>
        <begin position="1287"/>
        <end position="1313"/>
    </location>
</feature>
<keyword evidence="2" id="KW-0963">Cytoplasm</keyword>
<keyword evidence="7" id="KW-1185">Reference proteome</keyword>
<dbReference type="EMBL" id="CAJGYM010000018">
    <property type="protein sequence ID" value="CAD6190936.1"/>
    <property type="molecule type" value="Genomic_DNA"/>
</dbReference>
<comment type="subcellular location">
    <subcellularLocation>
        <location evidence="1">Cytoplasm</location>
    </subcellularLocation>
</comment>
<dbReference type="PANTHER" id="PTHR22706:SF1">
    <property type="entry name" value="ASSEMBLY FACTOR FOR SPINDLE MICROTUBULES"/>
    <property type="match status" value="1"/>
</dbReference>
<dbReference type="GO" id="GO:0000922">
    <property type="term" value="C:spindle pole"/>
    <property type="evidence" value="ECO:0007669"/>
    <property type="project" value="TreeGrafter"/>
</dbReference>
<dbReference type="PROSITE" id="PS50096">
    <property type="entry name" value="IQ"/>
    <property type="match status" value="2"/>
</dbReference>
<evidence type="ECO:0000256" key="2">
    <source>
        <dbReference type="ARBA" id="ARBA00022490"/>
    </source>
</evidence>
<evidence type="ECO:0000313" key="6">
    <source>
        <dbReference type="EMBL" id="CAD6190936.1"/>
    </source>
</evidence>
<evidence type="ECO:0000256" key="1">
    <source>
        <dbReference type="ARBA" id="ARBA00004496"/>
    </source>
</evidence>
<dbReference type="InterPro" id="IPR036872">
    <property type="entry name" value="CH_dom_sf"/>
</dbReference>
<keyword evidence="4" id="KW-0112">Calmodulin-binding</keyword>
<dbReference type="SUPFAM" id="SSF47576">
    <property type="entry name" value="Calponin-homology domain, CH-domain"/>
    <property type="match status" value="1"/>
</dbReference>
<dbReference type="GO" id="GO:0005737">
    <property type="term" value="C:cytoplasm"/>
    <property type="evidence" value="ECO:0007669"/>
    <property type="project" value="UniProtKB-SubCell"/>
</dbReference>
<evidence type="ECO:0000256" key="5">
    <source>
        <dbReference type="SAM" id="MobiDB-lite"/>
    </source>
</evidence>
<evidence type="ECO:0008006" key="8">
    <source>
        <dbReference type="Google" id="ProtNLM"/>
    </source>
</evidence>
<dbReference type="Gene3D" id="1.10.418.10">
    <property type="entry name" value="Calponin-like domain"/>
    <property type="match status" value="1"/>
</dbReference>
<dbReference type="InterPro" id="IPR051185">
    <property type="entry name" value="ASPM"/>
</dbReference>
<organism evidence="6 7">
    <name type="scientific">Caenorhabditis auriculariae</name>
    <dbReference type="NCBI Taxonomy" id="2777116"/>
    <lineage>
        <taxon>Eukaryota</taxon>
        <taxon>Metazoa</taxon>
        <taxon>Ecdysozoa</taxon>
        <taxon>Nematoda</taxon>
        <taxon>Chromadorea</taxon>
        <taxon>Rhabditida</taxon>
        <taxon>Rhabditina</taxon>
        <taxon>Rhabditomorpha</taxon>
        <taxon>Rhabditoidea</taxon>
        <taxon>Rhabditidae</taxon>
        <taxon>Peloderinae</taxon>
        <taxon>Caenorhabditis</taxon>
    </lineage>
</organism>
<gene>
    <name evidence="6" type="ORF">CAUJ_LOCUS6855</name>
</gene>
<dbReference type="GO" id="GO:0007051">
    <property type="term" value="P:spindle organization"/>
    <property type="evidence" value="ECO:0007669"/>
    <property type="project" value="TreeGrafter"/>
</dbReference>
<accession>A0A8S1H3U6</accession>
<evidence type="ECO:0000256" key="4">
    <source>
        <dbReference type="ARBA" id="ARBA00022860"/>
    </source>
</evidence>
<dbReference type="SMART" id="SM00015">
    <property type="entry name" value="IQ"/>
    <property type="match status" value="3"/>
</dbReference>
<feature type="region of interest" description="Disordered" evidence="5">
    <location>
        <begin position="810"/>
        <end position="842"/>
    </location>
</feature>
<proteinExistence type="predicted"/>
<dbReference type="GO" id="GO:0000278">
    <property type="term" value="P:mitotic cell cycle"/>
    <property type="evidence" value="ECO:0007669"/>
    <property type="project" value="TreeGrafter"/>
</dbReference>
<dbReference type="GO" id="GO:0051295">
    <property type="term" value="P:establishment of meiotic spindle localization"/>
    <property type="evidence" value="ECO:0007669"/>
    <property type="project" value="TreeGrafter"/>
</dbReference>
<dbReference type="PANTHER" id="PTHR22706">
    <property type="entry name" value="ASSEMBLY FACTOR FOR SPINDLE MICROTUBULES"/>
    <property type="match status" value="1"/>
</dbReference>
<dbReference type="OrthoDB" id="5870774at2759"/>
<feature type="region of interest" description="Disordered" evidence="5">
    <location>
        <begin position="907"/>
        <end position="929"/>
    </location>
</feature>
<sequence length="1553" mass="175087">MADLECRRQAMLDKLSRRHVNRAMESMMKVQNTTLNAPSTFDEKSILLNKVPSNEQSDYLPWEEKLQQQMRALSVWCNSLLRANDSMEEVDLGKTKKDACRKIQNMLRNGTAQKSLENEVSQPIGFVLKQYLNKHNQDTLRDKCARMVKDSEIKTSLDTLVSKDVVGVRDDCSVYNDLELQTALLRIFLSFHPAWLHLALETVFSCRLEFQPTESITKTLSRFIMRRLFSDPTLLKNRKFAQGSGKPIITAAGRAALHQHFLRNTLLLLYVIETSHRAGFQPQVPRMFIKSSPFKSLDEIFAELSREVLSGSSQPLKKLYARCNFVPTFVQSFIDDYDYRVVDFGDLSNGIVLGRLVELVLELPPGSLTSKLRNPNGDRLRKLKNVEIVLHEVVGAFSSGSLKGIKASEIVGVQKESILVVLWHLVGVHEMTSRRRDAFRRESQILPSCGIAFNNHDAQSNADFEATSLALCRQIGRSIGVEVPDLGSLRDGNVLSAAWTIYNGSAPAVQFYPGRSLFDKIVHAADEDLGIPRGIDSSLPLFVQMYLSRLFSIRRLNSAACTIQRAVRNFLHRKKYPASSCRPSIVGNRTYVINRRKSVTFQDSSMVYEFDTMTGAELESGHGFLNCVSSTPLFDRSSAAGLLRREEHLVRSTTCLEVVEELDNTNESVPEAPSMMMYRTAVEEVFSSPREYLDEVTPRASIVQGINDENATPEGNPPAHRSLAEQIQELRKKKPEMKLMTTPPDISKSPSRRIRAVLAQKNQISNQKPCFAANFDDFLKVAPKLEAIIKIQAHLRGYLARKRFAELRAKNEEEKVEAKGEDEEVHSRTLRDSQEDLESPFEKDIQERFQQETTLKVECDKTEHLQVQEESEIEATPISDSASCEYQKTPLKELLEEEFCAEAAPKVDPAEYEDQEETSNKQVQEEVPLEATSKTTEFGNLEELQIELNPLQDEEHSNDPTPEKNDLSFKDRQTAGMDQVIAELRSRFENMLGDQVEEMEEVAEQEMDPLLEVALEATKNLSLEEEADVAVLEEKSLQELHDIMQEAATPLAKDRMAELLEEFLGEPATITRTTHVNINVDEIREIVRRKLQLERRQTLLKSKLDQLVLQCRRLKDEEEAREVKLETEAAQKSTSEGDTRLNELEADVVLETEEAQKSTPQGRLYEFGADVVLEAQAAQKPTSEGKTRLNEVEADVVHGKGQDDVREMSSEDVLLPQANAAENSGDVLSERAKAVVDSEDIIFVTGEEQILCSASGSVEQAVSRTVAFIVGDPDDNHIVGNFGDFDEASQEPCERSTPEEFVQPKYVPPPRNPAERSMAALRIQKWWRGVRVRRAMHKEIQDVQVSAQAYRELALQQDAATMDVPLSSNSKEMSARRASSLPAQLKLTHSVTLLFSSRFFLAVVAAYRINRLTKLMPELLQFFVNDCDGIGCLLDKFSHADRGHAYKQIIEILIDVVLRVVKSSLPDVMAALEAKQSDFAKMLLHLMLARHHDAVILKKTCNALTLLIRRAKPGSSGFEKAAFYIRQSKNGIRDPTCLRAITNVEKAIAEMKC</sequence>
<protein>
    <recommendedName>
        <fullName evidence="8">Calponin-homology (CH) domain-containing protein</fullName>
    </recommendedName>
</protein>
<dbReference type="Pfam" id="PF00612">
    <property type="entry name" value="IQ"/>
    <property type="match status" value="3"/>
</dbReference>
<dbReference type="Proteomes" id="UP000835052">
    <property type="component" value="Unassembled WGS sequence"/>
</dbReference>
<evidence type="ECO:0000256" key="3">
    <source>
        <dbReference type="ARBA" id="ARBA00022737"/>
    </source>
</evidence>
<comment type="caution">
    <text evidence="6">The sequence shown here is derived from an EMBL/GenBank/DDBJ whole genome shotgun (WGS) entry which is preliminary data.</text>
</comment>
<reference evidence="6" key="1">
    <citation type="submission" date="2020-10" db="EMBL/GenBank/DDBJ databases">
        <authorList>
            <person name="Kikuchi T."/>
        </authorList>
    </citation>
    <scope>NUCLEOTIDE SEQUENCE</scope>
    <source>
        <strain evidence="6">NKZ352</strain>
    </source>
</reference>
<evidence type="ECO:0000313" key="7">
    <source>
        <dbReference type="Proteomes" id="UP000835052"/>
    </source>
</evidence>
<keyword evidence="3" id="KW-0677">Repeat</keyword>